<dbReference type="InterPro" id="IPR005180">
    <property type="entry name" value="DUF302"/>
</dbReference>
<dbReference type="InterPro" id="IPR035923">
    <property type="entry name" value="TT1751-like_sf"/>
</dbReference>
<dbReference type="RefSeq" id="WP_240180113.1">
    <property type="nucleotide sequence ID" value="NZ_CP092362.2"/>
</dbReference>
<evidence type="ECO:0000313" key="2">
    <source>
        <dbReference type="EMBL" id="ULN43983.1"/>
    </source>
</evidence>
<reference evidence="2" key="1">
    <citation type="submission" date="2022-08" db="EMBL/GenBank/DDBJ databases">
        <title>Whole genome sequencing of non-tuberculosis mycobacteria type-strains.</title>
        <authorList>
            <person name="Igarashi Y."/>
            <person name="Osugi A."/>
            <person name="Mitarai S."/>
        </authorList>
    </citation>
    <scope>NUCLEOTIDE SEQUENCE</scope>
    <source>
        <strain evidence="2">JCM 16369</strain>
    </source>
</reference>
<accession>A0ABY3TX86</accession>
<protein>
    <submittedName>
        <fullName evidence="2">DUF302 domain-containing protein</fullName>
    </submittedName>
</protein>
<dbReference type="Gene3D" id="3.30.310.70">
    <property type="entry name" value="TT1751-like domain"/>
    <property type="match status" value="1"/>
</dbReference>
<dbReference type="Pfam" id="PF03625">
    <property type="entry name" value="DUF302"/>
    <property type="match status" value="1"/>
</dbReference>
<proteinExistence type="predicted"/>
<evidence type="ECO:0000313" key="3">
    <source>
        <dbReference type="Proteomes" id="UP001055337"/>
    </source>
</evidence>
<dbReference type="EMBL" id="CP092362">
    <property type="protein sequence ID" value="ULN43983.1"/>
    <property type="molecule type" value="Genomic_DNA"/>
</dbReference>
<evidence type="ECO:0000259" key="1">
    <source>
        <dbReference type="Pfam" id="PF03625"/>
    </source>
</evidence>
<keyword evidence="3" id="KW-1185">Reference proteome</keyword>
<feature type="domain" description="DUF302" evidence="1">
    <location>
        <begin position="70"/>
        <end position="130"/>
    </location>
</feature>
<dbReference type="SUPFAM" id="SSF103247">
    <property type="entry name" value="TT1751-like"/>
    <property type="match status" value="1"/>
</dbReference>
<organism evidence="2 3">
    <name type="scientific">Mycolicibacterium crocinum</name>
    <dbReference type="NCBI Taxonomy" id="388459"/>
    <lineage>
        <taxon>Bacteria</taxon>
        <taxon>Bacillati</taxon>
        <taxon>Actinomycetota</taxon>
        <taxon>Actinomycetes</taxon>
        <taxon>Mycobacteriales</taxon>
        <taxon>Mycobacteriaceae</taxon>
        <taxon>Mycolicibacterium</taxon>
    </lineage>
</organism>
<name>A0ABY3TX86_9MYCO</name>
<dbReference type="Proteomes" id="UP001055337">
    <property type="component" value="Chromosome"/>
</dbReference>
<sequence>MATETRFDGVRVRYDSAKSYDELVAALLADIGEQPVPINDISAAPGEWHSYEHAVEKYVGPSGFMLFAVLDHGVWISKTGIERKVLRVILGNPLIAITMIRHDVTAGLFAPVELLILDEGNGSSLTYVKPSSLMVVEPNPPLLEAAEALDTKLAALAAKVV</sequence>
<dbReference type="CDD" id="cd14797">
    <property type="entry name" value="DUF302"/>
    <property type="match status" value="1"/>
</dbReference>
<gene>
    <name evidence="2" type="ORF">MI149_13490</name>
</gene>